<name>A0A2I0AXK6_9ASPA</name>
<gene>
    <name evidence="2" type="ORF">AXF42_Ash008323</name>
</gene>
<evidence type="ECO:0000313" key="2">
    <source>
        <dbReference type="EMBL" id="PKA60264.1"/>
    </source>
</evidence>
<dbReference type="AlphaFoldDB" id="A0A2I0AXK6"/>
<dbReference type="Proteomes" id="UP000236161">
    <property type="component" value="Unassembled WGS sequence"/>
</dbReference>
<sequence length="92" mass="10416">MRRLKVGKTHLPEPIACKTNSTHRHQPRSSLLLERHCAGLHFRAKVHIYRRAWSDAIIRQLVRTTQPLAKASRARESARSVISALTPASQMG</sequence>
<evidence type="ECO:0000313" key="3">
    <source>
        <dbReference type="Proteomes" id="UP000236161"/>
    </source>
</evidence>
<feature type="region of interest" description="Disordered" evidence="1">
    <location>
        <begin position="1"/>
        <end position="28"/>
    </location>
</feature>
<keyword evidence="3" id="KW-1185">Reference proteome</keyword>
<protein>
    <submittedName>
        <fullName evidence="2">Uncharacterized protein</fullName>
    </submittedName>
</protein>
<evidence type="ECO:0000256" key="1">
    <source>
        <dbReference type="SAM" id="MobiDB-lite"/>
    </source>
</evidence>
<accession>A0A2I0AXK6</accession>
<proteinExistence type="predicted"/>
<reference evidence="2 3" key="1">
    <citation type="journal article" date="2017" name="Nature">
        <title>The Apostasia genome and the evolution of orchids.</title>
        <authorList>
            <person name="Zhang G.Q."/>
            <person name="Liu K.W."/>
            <person name="Li Z."/>
            <person name="Lohaus R."/>
            <person name="Hsiao Y.Y."/>
            <person name="Niu S.C."/>
            <person name="Wang J.Y."/>
            <person name="Lin Y.C."/>
            <person name="Xu Q."/>
            <person name="Chen L.J."/>
            <person name="Yoshida K."/>
            <person name="Fujiwara S."/>
            <person name="Wang Z.W."/>
            <person name="Zhang Y.Q."/>
            <person name="Mitsuda N."/>
            <person name="Wang M."/>
            <person name="Liu G.H."/>
            <person name="Pecoraro L."/>
            <person name="Huang H.X."/>
            <person name="Xiao X.J."/>
            <person name="Lin M."/>
            <person name="Wu X.Y."/>
            <person name="Wu W.L."/>
            <person name="Chen Y.Y."/>
            <person name="Chang S.B."/>
            <person name="Sakamoto S."/>
            <person name="Ohme-Takagi M."/>
            <person name="Yagi M."/>
            <person name="Zeng S.J."/>
            <person name="Shen C.Y."/>
            <person name="Yeh C.M."/>
            <person name="Luo Y.B."/>
            <person name="Tsai W.C."/>
            <person name="Van de Peer Y."/>
            <person name="Liu Z.J."/>
        </authorList>
    </citation>
    <scope>NUCLEOTIDE SEQUENCE [LARGE SCALE GENOMIC DNA]</scope>
    <source>
        <strain evidence="3">cv. Shenzhen</strain>
        <tissue evidence="2">Stem</tissue>
    </source>
</reference>
<organism evidence="2 3">
    <name type="scientific">Apostasia shenzhenica</name>
    <dbReference type="NCBI Taxonomy" id="1088818"/>
    <lineage>
        <taxon>Eukaryota</taxon>
        <taxon>Viridiplantae</taxon>
        <taxon>Streptophyta</taxon>
        <taxon>Embryophyta</taxon>
        <taxon>Tracheophyta</taxon>
        <taxon>Spermatophyta</taxon>
        <taxon>Magnoliopsida</taxon>
        <taxon>Liliopsida</taxon>
        <taxon>Asparagales</taxon>
        <taxon>Orchidaceae</taxon>
        <taxon>Apostasioideae</taxon>
        <taxon>Apostasia</taxon>
    </lineage>
</organism>
<dbReference type="EMBL" id="KZ451939">
    <property type="protein sequence ID" value="PKA60264.1"/>
    <property type="molecule type" value="Genomic_DNA"/>
</dbReference>